<organism evidence="1 2">
    <name type="scientific">Catharanthus roseus</name>
    <name type="common">Madagascar periwinkle</name>
    <name type="synonym">Vinca rosea</name>
    <dbReference type="NCBI Taxonomy" id="4058"/>
    <lineage>
        <taxon>Eukaryota</taxon>
        <taxon>Viridiplantae</taxon>
        <taxon>Streptophyta</taxon>
        <taxon>Embryophyta</taxon>
        <taxon>Tracheophyta</taxon>
        <taxon>Spermatophyta</taxon>
        <taxon>Magnoliopsida</taxon>
        <taxon>eudicotyledons</taxon>
        <taxon>Gunneridae</taxon>
        <taxon>Pentapetalae</taxon>
        <taxon>asterids</taxon>
        <taxon>lamiids</taxon>
        <taxon>Gentianales</taxon>
        <taxon>Apocynaceae</taxon>
        <taxon>Rauvolfioideae</taxon>
        <taxon>Vinceae</taxon>
        <taxon>Catharanthinae</taxon>
        <taxon>Catharanthus</taxon>
    </lineage>
</organism>
<accession>A0ACB9ZQG4</accession>
<dbReference type="Proteomes" id="UP001060085">
    <property type="component" value="Linkage Group LG08"/>
</dbReference>
<keyword evidence="2" id="KW-1185">Reference proteome</keyword>
<protein>
    <submittedName>
        <fullName evidence="1">Uncharacterized protein</fullName>
    </submittedName>
</protein>
<reference evidence="2" key="1">
    <citation type="journal article" date="2023" name="Nat. Plants">
        <title>Single-cell RNA sequencing provides a high-resolution roadmap for understanding the multicellular compartmentation of specialized metabolism.</title>
        <authorList>
            <person name="Sun S."/>
            <person name="Shen X."/>
            <person name="Li Y."/>
            <person name="Li Y."/>
            <person name="Wang S."/>
            <person name="Li R."/>
            <person name="Zhang H."/>
            <person name="Shen G."/>
            <person name="Guo B."/>
            <person name="Wei J."/>
            <person name="Xu J."/>
            <person name="St-Pierre B."/>
            <person name="Chen S."/>
            <person name="Sun C."/>
        </authorList>
    </citation>
    <scope>NUCLEOTIDE SEQUENCE [LARGE SCALE GENOMIC DNA]</scope>
</reference>
<comment type="caution">
    <text evidence="1">The sequence shown here is derived from an EMBL/GenBank/DDBJ whole genome shotgun (WGS) entry which is preliminary data.</text>
</comment>
<proteinExistence type="predicted"/>
<name>A0ACB9ZQG4_CATRO</name>
<evidence type="ECO:0000313" key="2">
    <source>
        <dbReference type="Proteomes" id="UP001060085"/>
    </source>
</evidence>
<sequence length="642" mass="71875">MARTSSMKSSNGVRVVVVGDPGTGKSSLILTAAAERFLANVPPVLPPTRLLLPSADGIPLTIIDTSSSTERSGKLVEELRKADAVILTYACHIPETLDRLGTIWLPKLQGLEVKVPVVVVGCMLDRRDENKDFDLQEVMSPIMQQFLEIETCMECSALGNTQVAEVFYYAQRSVLCPIAPLFDQETNHLNTRCIRALKRIFILCDHDNDGALSDKELNEFQVRCFNAPLQPSEIYSVKTVVREQLPEGVHENGLTFVGFLFLHELFIERGKLETIWTVLRKFGYNNDLRLADDQLLPAIKRHPDQSIELTNEALDFLEKIFFTYDVDRDGYLRVSEVEEFFSTAPENPWRQAPYRDAVERNPFGGLTLDGFLSEWSLMALLDPTFCVENLLYIGYAGDPQSAICVTQRRRLDCKTQQSNRNVFQCFVFGPKKAGKTALLNSLIKRSFLEEDVPDSDYHYAINVVDRPGGKKKTLVLREIQEDGIKEFLSKGDVLPRCDVAVFVHDSSCESSWKKATELLFDVASRGEATGYGFPCLVIAAKDDLDQYPNQVQDSARVCRELGIEAPIPVSSKLGDLSDIFSKIVRAAEQPHLSIPETEAGRRCKHYHQLVNRSLKFVSVGAAVTFVGLVAYRAYAARRNSSG</sequence>
<gene>
    <name evidence="1" type="ORF">M9H77_35051</name>
</gene>
<evidence type="ECO:0000313" key="1">
    <source>
        <dbReference type="EMBL" id="KAI5649046.1"/>
    </source>
</evidence>
<dbReference type="EMBL" id="CM044708">
    <property type="protein sequence ID" value="KAI5649046.1"/>
    <property type="molecule type" value="Genomic_DNA"/>
</dbReference>